<dbReference type="GO" id="GO:0003700">
    <property type="term" value="F:DNA-binding transcription factor activity"/>
    <property type="evidence" value="ECO:0007669"/>
    <property type="project" value="InterPro"/>
</dbReference>
<dbReference type="Proteomes" id="UP000181899">
    <property type="component" value="Unassembled WGS sequence"/>
</dbReference>
<evidence type="ECO:0000256" key="2">
    <source>
        <dbReference type="ARBA" id="ARBA00023125"/>
    </source>
</evidence>
<dbReference type="AlphaFoldDB" id="A0A1I5BFS0"/>
<evidence type="ECO:0000259" key="4">
    <source>
        <dbReference type="PROSITE" id="PS01124"/>
    </source>
</evidence>
<protein>
    <submittedName>
        <fullName evidence="5">PocR sensory domain-containing protein</fullName>
    </submittedName>
</protein>
<dbReference type="PROSITE" id="PS00041">
    <property type="entry name" value="HTH_ARAC_FAMILY_1"/>
    <property type="match status" value="1"/>
</dbReference>
<dbReference type="InterPro" id="IPR009057">
    <property type="entry name" value="Homeodomain-like_sf"/>
</dbReference>
<gene>
    <name evidence="5" type="ORF">SAMN04488695_104194</name>
</gene>
<dbReference type="RefSeq" id="WP_074911932.1">
    <property type="nucleotide sequence ID" value="NZ_FOVK01000004.1"/>
</dbReference>
<dbReference type="InterPro" id="IPR020449">
    <property type="entry name" value="Tscrpt_reg_AraC-type_HTH"/>
</dbReference>
<dbReference type="OrthoDB" id="1934152at2"/>
<dbReference type="InterPro" id="IPR018060">
    <property type="entry name" value="HTH_AraC"/>
</dbReference>
<accession>A0A1I5BFS0</accession>
<reference evidence="5 6" key="1">
    <citation type="submission" date="2016-10" db="EMBL/GenBank/DDBJ databases">
        <authorList>
            <person name="de Groot N.N."/>
        </authorList>
    </citation>
    <scope>NUCLEOTIDE SEQUENCE [LARGE SCALE GENOMIC DNA]</scope>
    <source>
        <strain evidence="5 6">ML2</strain>
    </source>
</reference>
<evidence type="ECO:0000256" key="1">
    <source>
        <dbReference type="ARBA" id="ARBA00023015"/>
    </source>
</evidence>
<keyword evidence="1" id="KW-0805">Transcription regulation</keyword>
<proteinExistence type="predicted"/>
<dbReference type="Pfam" id="PF12833">
    <property type="entry name" value="HTH_18"/>
    <property type="match status" value="1"/>
</dbReference>
<dbReference type="PANTHER" id="PTHR43280">
    <property type="entry name" value="ARAC-FAMILY TRANSCRIPTIONAL REGULATOR"/>
    <property type="match status" value="1"/>
</dbReference>
<name>A0A1I5BFS0_9CLOT</name>
<dbReference type="GO" id="GO:0043565">
    <property type="term" value="F:sequence-specific DNA binding"/>
    <property type="evidence" value="ECO:0007669"/>
    <property type="project" value="InterPro"/>
</dbReference>
<feature type="domain" description="HTH araC/xylS-type" evidence="4">
    <location>
        <begin position="304"/>
        <end position="402"/>
    </location>
</feature>
<dbReference type="Gene3D" id="1.10.10.60">
    <property type="entry name" value="Homeodomain-like"/>
    <property type="match status" value="2"/>
</dbReference>
<keyword evidence="3" id="KW-0804">Transcription</keyword>
<dbReference type="PRINTS" id="PR00032">
    <property type="entry name" value="HTHARAC"/>
</dbReference>
<dbReference type="InterPro" id="IPR018062">
    <property type="entry name" value="HTH_AraC-typ_CS"/>
</dbReference>
<dbReference type="SMART" id="SM00342">
    <property type="entry name" value="HTH_ARAC"/>
    <property type="match status" value="1"/>
</dbReference>
<evidence type="ECO:0000313" key="6">
    <source>
        <dbReference type="Proteomes" id="UP000181899"/>
    </source>
</evidence>
<evidence type="ECO:0000256" key="3">
    <source>
        <dbReference type="ARBA" id="ARBA00023163"/>
    </source>
</evidence>
<dbReference type="EMBL" id="FOVK01000004">
    <property type="protein sequence ID" value="SFN73588.1"/>
    <property type="molecule type" value="Genomic_DNA"/>
</dbReference>
<keyword evidence="2" id="KW-0238">DNA-binding</keyword>
<organism evidence="5 6">
    <name type="scientific">Proteiniclasticum ruminis</name>
    <dbReference type="NCBI Taxonomy" id="398199"/>
    <lineage>
        <taxon>Bacteria</taxon>
        <taxon>Bacillati</taxon>
        <taxon>Bacillota</taxon>
        <taxon>Clostridia</taxon>
        <taxon>Eubacteriales</taxon>
        <taxon>Clostridiaceae</taxon>
        <taxon>Proteiniclasticum</taxon>
    </lineage>
</organism>
<sequence>MEYSKVEDELIEVCTSLGKVSGLEFSLLNRDAKTLFRLVLRKDTTLLKYRQQYKSDMVKSTFTRKAEEVLVYKDNLGLQYLAVSLFSEQLPYVVVGGPFLNAHVSKEELLDLLEENGIPMQDQKFLLEAYKTIKILNQEEYQSLAKVMVWSLTKKNLDAKVYYHRSRITDFKKIRPREIEESFTLIDERYRIQNKMMYYVSIGDGASAKKVMSKTVFDFSYRVPEDPLRALKNLYLTFNTILRIAVERAGVPPISIHQLSDNMAIYIERMQSIEMVQEVSDRLIEEYAALVQRMTTVGYSRHIQNAIHYLEAHLEEKILLQDVADYVHISASHLSRQFRKETGMSMTAFINKRRVDRAKALLSENQESVTTIALSCGFENLNYFSKIFREQTGMTPLHYQKQHKIQE</sequence>
<dbReference type="PANTHER" id="PTHR43280:SF28">
    <property type="entry name" value="HTH-TYPE TRANSCRIPTIONAL ACTIVATOR RHAS"/>
    <property type="match status" value="1"/>
</dbReference>
<dbReference type="PROSITE" id="PS01124">
    <property type="entry name" value="HTH_ARAC_FAMILY_2"/>
    <property type="match status" value="1"/>
</dbReference>
<evidence type="ECO:0000313" key="5">
    <source>
        <dbReference type="EMBL" id="SFN73588.1"/>
    </source>
</evidence>
<dbReference type="SUPFAM" id="SSF46689">
    <property type="entry name" value="Homeodomain-like"/>
    <property type="match status" value="2"/>
</dbReference>
<keyword evidence="6" id="KW-1185">Reference proteome</keyword>